<proteinExistence type="predicted"/>
<keyword evidence="2" id="KW-1185">Reference proteome</keyword>
<evidence type="ECO:0000313" key="1">
    <source>
        <dbReference type="EMBL" id="KAA6440065.1"/>
    </source>
</evidence>
<reference evidence="1 2" key="1">
    <citation type="submission" date="2019-05" db="EMBL/GenBank/DDBJ databases">
        <authorList>
            <person name="Qu J.-H."/>
        </authorList>
    </citation>
    <scope>NUCLEOTIDE SEQUENCE [LARGE SCALE GENOMIC DNA]</scope>
    <source>
        <strain evidence="1 2">NS28</strain>
    </source>
</reference>
<name>A0A5M8QUU2_9BACT</name>
<comment type="caution">
    <text evidence="1">The sequence shown here is derived from an EMBL/GenBank/DDBJ whole genome shotgun (WGS) entry which is preliminary data.</text>
</comment>
<sequence>MELKTKAPFMKNRQTLIISSVLLALCVFEKNASDKASKVENAKNMFNTTSENYNNAVISDKTAPETKENEAVEKPDYQRYAMLQFTSADSTSGSKLQSKL</sequence>
<gene>
    <name evidence="1" type="ORF">FEM33_05525</name>
</gene>
<dbReference type="EMBL" id="VBSN01000027">
    <property type="protein sequence ID" value="KAA6440065.1"/>
    <property type="molecule type" value="Genomic_DNA"/>
</dbReference>
<dbReference type="AlphaFoldDB" id="A0A5M8QUU2"/>
<accession>A0A5M8QUU2</accession>
<protein>
    <submittedName>
        <fullName evidence="1">Uncharacterized protein</fullName>
    </submittedName>
</protein>
<dbReference type="RefSeq" id="WP_139011095.1">
    <property type="nucleotide sequence ID" value="NZ_VBSN01000027.1"/>
</dbReference>
<organism evidence="1 2">
    <name type="scientific">Dyadobacter flavalbus</name>
    <dbReference type="NCBI Taxonomy" id="2579942"/>
    <lineage>
        <taxon>Bacteria</taxon>
        <taxon>Pseudomonadati</taxon>
        <taxon>Bacteroidota</taxon>
        <taxon>Cytophagia</taxon>
        <taxon>Cytophagales</taxon>
        <taxon>Spirosomataceae</taxon>
        <taxon>Dyadobacter</taxon>
    </lineage>
</organism>
<evidence type="ECO:0000313" key="2">
    <source>
        <dbReference type="Proteomes" id="UP000323994"/>
    </source>
</evidence>
<dbReference type="Proteomes" id="UP000323994">
    <property type="component" value="Unassembled WGS sequence"/>
</dbReference>
<dbReference type="OrthoDB" id="959965at2"/>